<gene>
    <name evidence="8" type="ORF">SAMN02982919_02366</name>
</gene>
<dbReference type="InterPro" id="IPR000184">
    <property type="entry name" value="Bac_surfAg_D15"/>
</dbReference>
<organism evidence="8 9">
    <name type="scientific">Giesbergeria anulus</name>
    <dbReference type="NCBI Taxonomy" id="180197"/>
    <lineage>
        <taxon>Bacteria</taxon>
        <taxon>Pseudomonadati</taxon>
        <taxon>Pseudomonadota</taxon>
        <taxon>Betaproteobacteria</taxon>
        <taxon>Burkholderiales</taxon>
        <taxon>Comamonadaceae</taxon>
        <taxon>Giesbergeria</taxon>
    </lineage>
</organism>
<keyword evidence="6" id="KW-0998">Cell outer membrane</keyword>
<proteinExistence type="predicted"/>
<evidence type="ECO:0000259" key="7">
    <source>
        <dbReference type="Pfam" id="PF01103"/>
    </source>
</evidence>
<dbReference type="PANTHER" id="PTHR12815:SF47">
    <property type="entry name" value="TRANSLOCATION AND ASSEMBLY MODULE SUBUNIT TAMA"/>
    <property type="match status" value="1"/>
</dbReference>
<dbReference type="Gene3D" id="2.40.160.50">
    <property type="entry name" value="membrane protein fhac: a member of the omp85/tpsb transporter family"/>
    <property type="match status" value="1"/>
</dbReference>
<dbReference type="GO" id="GO:0019867">
    <property type="term" value="C:outer membrane"/>
    <property type="evidence" value="ECO:0007669"/>
    <property type="project" value="InterPro"/>
</dbReference>
<keyword evidence="9" id="KW-1185">Reference proteome</keyword>
<name>A0A1H9P4I8_9BURK</name>
<dbReference type="Proteomes" id="UP000199766">
    <property type="component" value="Unassembled WGS sequence"/>
</dbReference>
<dbReference type="Pfam" id="PF01103">
    <property type="entry name" value="Omp85"/>
    <property type="match status" value="1"/>
</dbReference>
<feature type="domain" description="Bacterial surface antigen (D15)" evidence="7">
    <location>
        <begin position="383"/>
        <end position="626"/>
    </location>
</feature>
<accession>A0A1H9P4I8</accession>
<protein>
    <submittedName>
        <fullName evidence="8">Autotransporter secretion outer membrane protein TamA</fullName>
    </submittedName>
</protein>
<evidence type="ECO:0000256" key="2">
    <source>
        <dbReference type="ARBA" id="ARBA00022452"/>
    </source>
</evidence>
<evidence type="ECO:0000256" key="4">
    <source>
        <dbReference type="ARBA" id="ARBA00022729"/>
    </source>
</evidence>
<keyword evidence="2" id="KW-1134">Transmembrane beta strand</keyword>
<dbReference type="Gene3D" id="3.10.20.310">
    <property type="entry name" value="membrane protein fhac"/>
    <property type="match status" value="2"/>
</dbReference>
<evidence type="ECO:0000256" key="1">
    <source>
        <dbReference type="ARBA" id="ARBA00004370"/>
    </source>
</evidence>
<evidence type="ECO:0000256" key="6">
    <source>
        <dbReference type="ARBA" id="ARBA00023237"/>
    </source>
</evidence>
<dbReference type="STRING" id="180197.SAMN02982919_02366"/>
<keyword evidence="4" id="KW-0732">Signal</keyword>
<comment type="subcellular location">
    <subcellularLocation>
        <location evidence="1">Membrane</location>
    </subcellularLocation>
</comment>
<evidence type="ECO:0000256" key="5">
    <source>
        <dbReference type="ARBA" id="ARBA00023136"/>
    </source>
</evidence>
<evidence type="ECO:0000256" key="3">
    <source>
        <dbReference type="ARBA" id="ARBA00022692"/>
    </source>
</evidence>
<dbReference type="InterPro" id="IPR039910">
    <property type="entry name" value="D15-like"/>
</dbReference>
<sequence length="626" mass="69107">MAPVQVGRLLRWAVLSVLMLLGTCLQPWQGAQAQTLPHPPTADSDNTAPVAFTLEVRSPNDRISAYLEKHLELQRFRQLPELQERELLRLLASAPDDAHELLATLGYFEPTVTLERTPTPTGDAQALPHITFIIEPGPATEIAQVNLDFTGAVADEAPTSAQITQIRQSWELAPGQVFSQAAWDEAKTEGLRSLQARHYPAARIDQSHALIDADQHRAELSVRYDSGPAYRFGALQLDGQQRYSLEGAQRIARLPTGAAYDQTQLLEAQQRLASSGYYDTVFLRLDTETTTPEAAPVLAQVREAPLQKWVFGLGASTDSGARLRIDHIHNRLPLIGWRAVSKLSLDQKSKLVASQWTDLPDARGWRWFGGAQLQREETGSYQVNSARLQAGQRRDSERIDRSNYLQYDYANAQGQGAPPSSTAWSINHSWTGRYFDSTTAPSAGYGLAWELGAGTTLRPQRDPFVRMSGRWLAFVPAQTITLPSGRSRQGRWALHAQGGAVLARDAASLPVTQLFLTGGDTTVRGYGYQQIAARTVLDQRYGGRYLAVASVEWQRPIVLHDQFSDWESALFADAGAVGDTPRTMRLRTGVGAGVRWRSPVGPLQADLAYGVQDQAVRLHLRLGFSF</sequence>
<keyword evidence="3" id="KW-0812">Transmembrane</keyword>
<dbReference type="AlphaFoldDB" id="A0A1H9P4I8"/>
<keyword evidence="5" id="KW-0472">Membrane</keyword>
<dbReference type="EMBL" id="FOGD01000008">
    <property type="protein sequence ID" value="SER43031.1"/>
    <property type="molecule type" value="Genomic_DNA"/>
</dbReference>
<evidence type="ECO:0000313" key="9">
    <source>
        <dbReference type="Proteomes" id="UP000199766"/>
    </source>
</evidence>
<reference evidence="8 9" key="1">
    <citation type="submission" date="2016-10" db="EMBL/GenBank/DDBJ databases">
        <authorList>
            <person name="de Groot N.N."/>
        </authorList>
    </citation>
    <scope>NUCLEOTIDE SEQUENCE [LARGE SCALE GENOMIC DNA]</scope>
    <source>
        <strain evidence="8 9">ATCC 35958</strain>
    </source>
</reference>
<evidence type="ECO:0000313" key="8">
    <source>
        <dbReference type="EMBL" id="SER43031.1"/>
    </source>
</evidence>
<dbReference type="PANTHER" id="PTHR12815">
    <property type="entry name" value="SORTING AND ASSEMBLY MACHINERY SAMM50 PROTEIN FAMILY MEMBER"/>
    <property type="match status" value="1"/>
</dbReference>